<evidence type="ECO:0000313" key="1">
    <source>
        <dbReference type="EMBL" id="KKN12887.1"/>
    </source>
</evidence>
<proteinExistence type="predicted"/>
<sequence length="80" mass="9413">MIVDIDLLKGRLKLFLENETYAYIQDIFKFNFNGRVLEVYDKKFLFLDDVLGKIEINFSDVVKVNYSNRGKEVGDNDRSL</sequence>
<reference evidence="1" key="1">
    <citation type="journal article" date="2015" name="Nature">
        <title>Complex archaea that bridge the gap between prokaryotes and eukaryotes.</title>
        <authorList>
            <person name="Spang A."/>
            <person name="Saw J.H."/>
            <person name="Jorgensen S.L."/>
            <person name="Zaremba-Niedzwiedzka K."/>
            <person name="Martijn J."/>
            <person name="Lind A.E."/>
            <person name="van Eijk R."/>
            <person name="Schleper C."/>
            <person name="Guy L."/>
            <person name="Ettema T.J."/>
        </authorList>
    </citation>
    <scope>NUCLEOTIDE SEQUENCE</scope>
</reference>
<dbReference type="AlphaFoldDB" id="A0A0F9NLF9"/>
<gene>
    <name evidence="1" type="ORF">LCGC14_1011830</name>
</gene>
<organism evidence="1">
    <name type="scientific">marine sediment metagenome</name>
    <dbReference type="NCBI Taxonomy" id="412755"/>
    <lineage>
        <taxon>unclassified sequences</taxon>
        <taxon>metagenomes</taxon>
        <taxon>ecological metagenomes</taxon>
    </lineage>
</organism>
<name>A0A0F9NLF9_9ZZZZ</name>
<accession>A0A0F9NLF9</accession>
<dbReference type="EMBL" id="LAZR01003981">
    <property type="protein sequence ID" value="KKN12887.1"/>
    <property type="molecule type" value="Genomic_DNA"/>
</dbReference>
<protein>
    <submittedName>
        <fullName evidence="1">Uncharacterized protein</fullName>
    </submittedName>
</protein>
<comment type="caution">
    <text evidence="1">The sequence shown here is derived from an EMBL/GenBank/DDBJ whole genome shotgun (WGS) entry which is preliminary data.</text>
</comment>